<sequence length="68" mass="7880">MNSELIKKLLEDENVISLELHLAFTEKIEHIEKVNEKHSVGNIVVVEEPLQKVINLDYVVKIEPLFNN</sequence>
<gene>
    <name evidence="1" type="ORF">FOB69_09050</name>
</gene>
<proteinExistence type="predicted"/>
<organism evidence="1 2">
    <name type="scientific">Staphylococcus hominis</name>
    <dbReference type="NCBI Taxonomy" id="1290"/>
    <lineage>
        <taxon>Bacteria</taxon>
        <taxon>Bacillati</taxon>
        <taxon>Bacillota</taxon>
        <taxon>Bacilli</taxon>
        <taxon>Bacillales</taxon>
        <taxon>Staphylococcaceae</taxon>
        <taxon>Staphylococcus</taxon>
    </lineage>
</organism>
<dbReference type="RefSeq" id="WP_242281787.1">
    <property type="nucleotide sequence ID" value="NZ_CP090014.1"/>
</dbReference>
<protein>
    <submittedName>
        <fullName evidence="1">Uncharacterized protein</fullName>
    </submittedName>
</protein>
<name>A0A6N0I3S0_STAHO</name>
<evidence type="ECO:0000313" key="1">
    <source>
        <dbReference type="EMBL" id="QKQ29238.1"/>
    </source>
</evidence>
<evidence type="ECO:0000313" key="2">
    <source>
        <dbReference type="Proteomes" id="UP000509636"/>
    </source>
</evidence>
<dbReference type="EMBL" id="CP054550">
    <property type="protein sequence ID" value="QKQ29238.1"/>
    <property type="molecule type" value="Genomic_DNA"/>
</dbReference>
<accession>A0A6N0I3S0</accession>
<reference evidence="1 2" key="1">
    <citation type="submission" date="2019-09" db="EMBL/GenBank/DDBJ databases">
        <title>FDA dAtabase for Regulatory Grade micrObial Sequences (FDA-ARGOS): Supporting development and validation of Infectious Disease Dx tests.</title>
        <authorList>
            <person name="Sciortino C."/>
            <person name="Tallon L."/>
            <person name="Sadzewicz L."/>
            <person name="Vavikolanu K."/>
            <person name="Mehta A."/>
            <person name="Aluvathingal J."/>
            <person name="Nadendla S."/>
            <person name="Nandy P."/>
            <person name="Geyer C."/>
            <person name="Yan Y."/>
            <person name="Sichtig H."/>
        </authorList>
    </citation>
    <scope>NUCLEOTIDE SEQUENCE [LARGE SCALE GENOMIC DNA]</scope>
    <source>
        <strain evidence="1 2">FDAARGOS_661</strain>
    </source>
</reference>
<dbReference type="AlphaFoldDB" id="A0A6N0I3S0"/>
<dbReference type="Proteomes" id="UP000509636">
    <property type="component" value="Chromosome"/>
</dbReference>